<proteinExistence type="predicted"/>
<dbReference type="PANTHER" id="PTHR21527">
    <property type="entry name" value="NUCLEOPORIN NUP35"/>
    <property type="match status" value="1"/>
</dbReference>
<sequence>MMSDQARGSTYDLPSSLGLRQRHFVGDENSDPNDDTAGSRAPGTSRRPPSLTRKPPPRASLVASSSIVGKFVNPGRTKDGASVTTVADGMRTRDEGGTIVRHTNDNYNSDDGMIAEDVSLWVVGYGYRNVAQFRALYHQLSSCGVITARRGGLSCFGEGRRREYDDGGAREDDRGDDDHSNWVAVRYESALHAHKALCQHGNIVNVGGGCRGAVIFGVMPLSEPGVASKLFGIQFAGASSSSRVGAGVAMVGGSSSSPSRIDGRRKLITEADVVRDYGDDETKSDLDSLCGRVLAWFFMWD</sequence>
<keyword evidence="5" id="KW-0653">Protein transport</keyword>
<comment type="subcellular location">
    <subcellularLocation>
        <location evidence="1">Nucleus</location>
    </subcellularLocation>
</comment>
<dbReference type="Gene3D" id="3.30.70.330">
    <property type="match status" value="1"/>
</dbReference>
<keyword evidence="5" id="KW-0906">Nuclear pore complex</keyword>
<dbReference type="Pfam" id="PF05172">
    <property type="entry name" value="RRM_Nup35"/>
    <property type="match status" value="1"/>
</dbReference>
<evidence type="ECO:0000256" key="1">
    <source>
        <dbReference type="ARBA" id="ARBA00004123"/>
    </source>
</evidence>
<dbReference type="GO" id="GO:0005643">
    <property type="term" value="C:nuclear pore"/>
    <property type="evidence" value="ECO:0007669"/>
    <property type="project" value="UniProtKB-UniRule"/>
</dbReference>
<evidence type="ECO:0000256" key="6">
    <source>
        <dbReference type="SAM" id="MobiDB-lite"/>
    </source>
</evidence>
<evidence type="ECO:0000256" key="4">
    <source>
        <dbReference type="ARBA" id="ARBA00023242"/>
    </source>
</evidence>
<evidence type="ECO:0000313" key="9">
    <source>
        <dbReference type="Proteomes" id="UP001530377"/>
    </source>
</evidence>
<dbReference type="PROSITE" id="PS51472">
    <property type="entry name" value="RRM_NUP35"/>
    <property type="match status" value="1"/>
</dbReference>
<comment type="caution">
    <text evidence="8">The sequence shown here is derived from an EMBL/GenBank/DDBJ whole genome shotgun (WGS) entry which is preliminary data.</text>
</comment>
<dbReference type="GO" id="GO:0051028">
    <property type="term" value="P:mRNA transport"/>
    <property type="evidence" value="ECO:0007669"/>
    <property type="project" value="UniProtKB-UniRule"/>
</dbReference>
<gene>
    <name evidence="8" type="ORF">ACHAXA_006262</name>
</gene>
<accession>A0ABD3SNS4</accession>
<evidence type="ECO:0000256" key="5">
    <source>
        <dbReference type="PROSITE-ProRule" id="PRU00804"/>
    </source>
</evidence>
<dbReference type="InterPro" id="IPR007846">
    <property type="entry name" value="RRM_NUP35_dom"/>
</dbReference>
<keyword evidence="4 5" id="KW-0539">Nucleus</keyword>
<feature type="domain" description="RRM Nup35-type" evidence="7">
    <location>
        <begin position="116"/>
        <end position="228"/>
    </location>
</feature>
<evidence type="ECO:0000256" key="3">
    <source>
        <dbReference type="ARBA" id="ARBA00022816"/>
    </source>
</evidence>
<name>A0ABD3SNS4_9STRA</name>
<evidence type="ECO:0000313" key="8">
    <source>
        <dbReference type="EMBL" id="KAL3826234.1"/>
    </source>
</evidence>
<dbReference type="PANTHER" id="PTHR21527:SF6">
    <property type="entry name" value="NUCLEOPORIN NUP35"/>
    <property type="match status" value="1"/>
</dbReference>
<protein>
    <recommendedName>
        <fullName evidence="7">RRM Nup35-type domain-containing protein</fullName>
    </recommendedName>
</protein>
<dbReference type="AlphaFoldDB" id="A0ABD3SNS4"/>
<evidence type="ECO:0000259" key="7">
    <source>
        <dbReference type="PROSITE" id="PS51472"/>
    </source>
</evidence>
<dbReference type="Proteomes" id="UP001530377">
    <property type="component" value="Unassembled WGS sequence"/>
</dbReference>
<keyword evidence="3 5" id="KW-0509">mRNA transport</keyword>
<dbReference type="InterPro" id="IPR012677">
    <property type="entry name" value="Nucleotide-bd_a/b_plait_sf"/>
</dbReference>
<evidence type="ECO:0000256" key="2">
    <source>
        <dbReference type="ARBA" id="ARBA00022448"/>
    </source>
</evidence>
<keyword evidence="2 5" id="KW-0813">Transport</keyword>
<organism evidence="8 9">
    <name type="scientific">Cyclostephanos tholiformis</name>
    <dbReference type="NCBI Taxonomy" id="382380"/>
    <lineage>
        <taxon>Eukaryota</taxon>
        <taxon>Sar</taxon>
        <taxon>Stramenopiles</taxon>
        <taxon>Ochrophyta</taxon>
        <taxon>Bacillariophyta</taxon>
        <taxon>Coscinodiscophyceae</taxon>
        <taxon>Thalassiosirophycidae</taxon>
        <taxon>Stephanodiscales</taxon>
        <taxon>Stephanodiscaceae</taxon>
        <taxon>Cyclostephanos</taxon>
    </lineage>
</organism>
<dbReference type="EMBL" id="JALLPB020000025">
    <property type="protein sequence ID" value="KAL3826234.1"/>
    <property type="molecule type" value="Genomic_DNA"/>
</dbReference>
<keyword evidence="5" id="KW-0811">Translocation</keyword>
<reference evidence="8 9" key="1">
    <citation type="submission" date="2024-10" db="EMBL/GenBank/DDBJ databases">
        <title>Updated reference genomes for cyclostephanoid diatoms.</title>
        <authorList>
            <person name="Roberts W.R."/>
            <person name="Alverson A.J."/>
        </authorList>
    </citation>
    <scope>NUCLEOTIDE SEQUENCE [LARGE SCALE GENOMIC DNA]</scope>
    <source>
        <strain evidence="8 9">AJA228-03</strain>
    </source>
</reference>
<keyword evidence="9" id="KW-1185">Reference proteome</keyword>
<feature type="region of interest" description="Disordered" evidence="6">
    <location>
        <begin position="1"/>
        <end position="67"/>
    </location>
</feature>